<sequence>MFRSLFIYLSATIVFAIFFAAIVLDPLYIQAIKQDELAYTRGINQVVSEDVFNHQDKQARLSYWAERFSYRFSLKTYADIDLPEPLLNQLKGREVFADISSGWAIDNINLYYYHPGCDCYLIMTKNYGSHGLLHKYLLSFLGIVILCIAVFIFCYVYQHKKQVRKLSKVYKAYGKGLFSVRADISTAAPYSLLANTFNQMASQIEALLQEQRTLVHGVSHDLRTPIARLRFALDMSRGCQTVEQYQDKLQDMDLDLDELDSLVNEWLFYAQMGSQPALIDRENLQLSELLSNTVNKVKVLYPSIESSLDLQSGWIDGDTQLLNRCFENLIINAFKFADSQIKISLINRNQQRVVLIEDDGSGIKKESQEQIMQPFVKLDSSRSNEGFGLGLAIVKSILDKHHAQLTIKDSSLGGACFMVIFKSCNKHQGQNTK</sequence>
<dbReference type="Pfam" id="PF02518">
    <property type="entry name" value="HATPase_c"/>
    <property type="match status" value="1"/>
</dbReference>
<dbReference type="eggNOG" id="COG2205">
    <property type="taxonomic scope" value="Bacteria"/>
</dbReference>
<evidence type="ECO:0000313" key="14">
    <source>
        <dbReference type="Proteomes" id="UP000094741"/>
    </source>
</evidence>
<dbReference type="InterPro" id="IPR003594">
    <property type="entry name" value="HATPase_dom"/>
</dbReference>
<keyword evidence="5" id="KW-0597">Phosphoprotein</keyword>
<keyword evidence="10" id="KW-1133">Transmembrane helix</keyword>
<accession>A0A1E5BH04</accession>
<dbReference type="SMART" id="SM00387">
    <property type="entry name" value="HATPase_c"/>
    <property type="match status" value="1"/>
</dbReference>
<dbReference type="CDD" id="cd06225">
    <property type="entry name" value="HAMP"/>
    <property type="match status" value="1"/>
</dbReference>
<evidence type="ECO:0000259" key="12">
    <source>
        <dbReference type="PROSITE" id="PS50885"/>
    </source>
</evidence>
<dbReference type="InterPro" id="IPR003661">
    <property type="entry name" value="HisK_dim/P_dom"/>
</dbReference>
<dbReference type="InterPro" id="IPR005467">
    <property type="entry name" value="His_kinase_dom"/>
</dbReference>
<keyword evidence="10" id="KW-0472">Membrane</keyword>
<feature type="domain" description="Histidine kinase" evidence="11">
    <location>
        <begin position="217"/>
        <end position="425"/>
    </location>
</feature>
<reference evidence="13 14" key="1">
    <citation type="journal article" date="2012" name="Science">
        <title>Ecological populations of bacteria act as socially cohesive units of antibiotic production and resistance.</title>
        <authorList>
            <person name="Cordero O.X."/>
            <person name="Wildschutte H."/>
            <person name="Kirkup B."/>
            <person name="Proehl S."/>
            <person name="Ngo L."/>
            <person name="Hussain F."/>
            <person name="Le Roux F."/>
            <person name="Mincer T."/>
            <person name="Polz M.F."/>
        </authorList>
    </citation>
    <scope>NUCLEOTIDE SEQUENCE [LARGE SCALE GENOMIC DNA]</scope>
    <source>
        <strain evidence="13 14">ZF-129</strain>
    </source>
</reference>
<evidence type="ECO:0000256" key="5">
    <source>
        <dbReference type="ARBA" id="ARBA00022553"/>
    </source>
</evidence>
<feature type="transmembrane region" description="Helical" evidence="10">
    <location>
        <begin position="6"/>
        <end position="24"/>
    </location>
</feature>
<dbReference type="Gene3D" id="1.10.287.130">
    <property type="match status" value="1"/>
</dbReference>
<dbReference type="InterPro" id="IPR036097">
    <property type="entry name" value="HisK_dim/P_sf"/>
</dbReference>
<dbReference type="SUPFAM" id="SSF55874">
    <property type="entry name" value="ATPase domain of HSP90 chaperone/DNA topoisomerase II/histidine kinase"/>
    <property type="match status" value="1"/>
</dbReference>
<evidence type="ECO:0000256" key="6">
    <source>
        <dbReference type="ARBA" id="ARBA00022679"/>
    </source>
</evidence>
<proteinExistence type="predicted"/>
<keyword evidence="7" id="KW-0547">Nucleotide-binding</keyword>
<dbReference type="GO" id="GO:0005886">
    <property type="term" value="C:plasma membrane"/>
    <property type="evidence" value="ECO:0007669"/>
    <property type="project" value="UniProtKB-SubCell"/>
</dbReference>
<evidence type="ECO:0000256" key="4">
    <source>
        <dbReference type="ARBA" id="ARBA00022475"/>
    </source>
</evidence>
<dbReference type="STRING" id="1187848.A1QO_19480"/>
<keyword evidence="6" id="KW-0808">Transferase</keyword>
<dbReference type="PROSITE" id="PS50109">
    <property type="entry name" value="HIS_KIN"/>
    <property type="match status" value="1"/>
</dbReference>
<gene>
    <name evidence="13" type="ORF">A1QO_19480</name>
</gene>
<evidence type="ECO:0000256" key="7">
    <source>
        <dbReference type="ARBA" id="ARBA00022741"/>
    </source>
</evidence>
<organism evidence="13 14">
    <name type="scientific">Vibrio genomosp. F10 str. ZF-129</name>
    <dbReference type="NCBI Taxonomy" id="1187848"/>
    <lineage>
        <taxon>Bacteria</taxon>
        <taxon>Pseudomonadati</taxon>
        <taxon>Pseudomonadota</taxon>
        <taxon>Gammaproteobacteria</taxon>
        <taxon>Vibrionales</taxon>
        <taxon>Vibrionaceae</taxon>
        <taxon>Vibrio</taxon>
    </lineage>
</organism>
<feature type="domain" description="HAMP" evidence="12">
    <location>
        <begin position="157"/>
        <end position="209"/>
    </location>
</feature>
<dbReference type="EMBL" id="AJYQ02000064">
    <property type="protein sequence ID" value="OEE36000.1"/>
    <property type="molecule type" value="Genomic_DNA"/>
</dbReference>
<evidence type="ECO:0000256" key="9">
    <source>
        <dbReference type="ARBA" id="ARBA00022840"/>
    </source>
</evidence>
<dbReference type="GO" id="GO:0000155">
    <property type="term" value="F:phosphorelay sensor kinase activity"/>
    <property type="evidence" value="ECO:0007669"/>
    <property type="project" value="InterPro"/>
</dbReference>
<comment type="caution">
    <text evidence="13">The sequence shown here is derived from an EMBL/GenBank/DDBJ whole genome shotgun (WGS) entry which is preliminary data.</text>
</comment>
<dbReference type="SUPFAM" id="SSF47384">
    <property type="entry name" value="Homodimeric domain of signal transducing histidine kinase"/>
    <property type="match status" value="1"/>
</dbReference>
<dbReference type="Pfam" id="PF00512">
    <property type="entry name" value="HisKA"/>
    <property type="match status" value="1"/>
</dbReference>
<dbReference type="AlphaFoldDB" id="A0A1E5BH04"/>
<dbReference type="PROSITE" id="PS50885">
    <property type="entry name" value="HAMP"/>
    <property type="match status" value="1"/>
</dbReference>
<dbReference type="InterPro" id="IPR003660">
    <property type="entry name" value="HAMP_dom"/>
</dbReference>
<dbReference type="Proteomes" id="UP000094741">
    <property type="component" value="Unassembled WGS sequence"/>
</dbReference>
<dbReference type="GO" id="GO:0005524">
    <property type="term" value="F:ATP binding"/>
    <property type="evidence" value="ECO:0007669"/>
    <property type="project" value="UniProtKB-KW"/>
</dbReference>
<evidence type="ECO:0000313" key="13">
    <source>
        <dbReference type="EMBL" id="OEE36000.1"/>
    </source>
</evidence>
<dbReference type="PANTHER" id="PTHR44936:SF10">
    <property type="entry name" value="SENSOR PROTEIN RSTB"/>
    <property type="match status" value="1"/>
</dbReference>
<dbReference type="CDD" id="cd00082">
    <property type="entry name" value="HisKA"/>
    <property type="match status" value="1"/>
</dbReference>
<dbReference type="EC" id="2.7.13.3" evidence="3"/>
<dbReference type="InterPro" id="IPR004358">
    <property type="entry name" value="Sig_transdc_His_kin-like_C"/>
</dbReference>
<dbReference type="SMART" id="SM00388">
    <property type="entry name" value="HisKA"/>
    <property type="match status" value="1"/>
</dbReference>
<dbReference type="InterPro" id="IPR050980">
    <property type="entry name" value="2C_sensor_his_kinase"/>
</dbReference>
<dbReference type="Gene3D" id="3.30.565.10">
    <property type="entry name" value="Histidine kinase-like ATPase, C-terminal domain"/>
    <property type="match status" value="1"/>
</dbReference>
<dbReference type="InterPro" id="IPR036890">
    <property type="entry name" value="HATPase_C_sf"/>
</dbReference>
<dbReference type="PRINTS" id="PR00344">
    <property type="entry name" value="BCTRLSENSOR"/>
</dbReference>
<evidence type="ECO:0000259" key="11">
    <source>
        <dbReference type="PROSITE" id="PS50109"/>
    </source>
</evidence>
<evidence type="ECO:0000256" key="8">
    <source>
        <dbReference type="ARBA" id="ARBA00022777"/>
    </source>
</evidence>
<evidence type="ECO:0000256" key="3">
    <source>
        <dbReference type="ARBA" id="ARBA00012438"/>
    </source>
</evidence>
<dbReference type="PANTHER" id="PTHR44936">
    <property type="entry name" value="SENSOR PROTEIN CREC"/>
    <property type="match status" value="1"/>
</dbReference>
<keyword evidence="4" id="KW-1003">Cell membrane</keyword>
<comment type="subcellular location">
    <subcellularLocation>
        <location evidence="2">Cell membrane</location>
        <topology evidence="2">Multi-pass membrane protein</topology>
    </subcellularLocation>
</comment>
<evidence type="ECO:0000256" key="2">
    <source>
        <dbReference type="ARBA" id="ARBA00004651"/>
    </source>
</evidence>
<keyword evidence="10" id="KW-0812">Transmembrane</keyword>
<keyword evidence="8 13" id="KW-0418">Kinase</keyword>
<comment type="catalytic activity">
    <reaction evidence="1">
        <text>ATP + protein L-histidine = ADP + protein N-phospho-L-histidine.</text>
        <dbReference type="EC" id="2.7.13.3"/>
    </reaction>
</comment>
<evidence type="ECO:0000256" key="10">
    <source>
        <dbReference type="SAM" id="Phobius"/>
    </source>
</evidence>
<feature type="transmembrane region" description="Helical" evidence="10">
    <location>
        <begin position="136"/>
        <end position="158"/>
    </location>
</feature>
<dbReference type="RefSeq" id="WP_017035651.1">
    <property type="nucleotide sequence ID" value="NZ_AJYQ02000064.1"/>
</dbReference>
<name>A0A1E5BH04_9VIBR</name>
<protein>
    <recommendedName>
        <fullName evidence="3">histidine kinase</fullName>
        <ecNumber evidence="3">2.7.13.3</ecNumber>
    </recommendedName>
</protein>
<evidence type="ECO:0000256" key="1">
    <source>
        <dbReference type="ARBA" id="ARBA00000085"/>
    </source>
</evidence>
<keyword evidence="9" id="KW-0067">ATP-binding</keyword>
<dbReference type="OrthoDB" id="9804645at2"/>